<accession>A0A063YA86</accession>
<feature type="domain" description="Lipid/polyisoprenoid-binding YceI-like" evidence="2">
    <location>
        <begin position="24"/>
        <end position="189"/>
    </location>
</feature>
<dbReference type="STRING" id="267850.ADINL_0315"/>
<name>A0A063YA86_9GAMM</name>
<dbReference type="Gene3D" id="2.40.128.110">
    <property type="entry name" value="Lipid/polyisoprenoid-binding, YceI-like"/>
    <property type="match status" value="1"/>
</dbReference>
<evidence type="ECO:0000256" key="1">
    <source>
        <dbReference type="SAM" id="SignalP"/>
    </source>
</evidence>
<dbReference type="Proteomes" id="UP000027318">
    <property type="component" value="Unassembled WGS sequence"/>
</dbReference>
<gene>
    <name evidence="3" type="ORF">ADINL_0315</name>
</gene>
<dbReference type="RefSeq" id="WP_036543058.1">
    <property type="nucleotide sequence ID" value="NZ_JBKBNO010000006.1"/>
</dbReference>
<protein>
    <recommendedName>
        <fullName evidence="2">Lipid/polyisoprenoid-binding YceI-like domain-containing protein</fullName>
    </recommendedName>
</protein>
<keyword evidence="4" id="KW-1185">Reference proteome</keyword>
<evidence type="ECO:0000313" key="4">
    <source>
        <dbReference type="Proteomes" id="UP000027318"/>
    </source>
</evidence>
<proteinExistence type="predicted"/>
<comment type="caution">
    <text evidence="3">The sequence shown here is derived from an EMBL/GenBank/DDBJ whole genome shotgun (WGS) entry which is preliminary data.</text>
</comment>
<evidence type="ECO:0000313" key="3">
    <source>
        <dbReference type="EMBL" id="KDE41242.1"/>
    </source>
</evidence>
<sequence length="191" mass="20687">MSITKLKPLALAGALFASPLFAADYLIDTQGAHASINFKIDHLGVSYVVGRFNDFQGTFSYDADNLEATQVEVQVNMSSIDSNHAERDRHVRSSDFLNVSQHAQAHFVSTAYEDLGDGKGTLIGDLTWFGQTQPIEIAVEKVGEGSDPWGGYRAGFTGTAELNLPDFGAQFNLGPAAETVYLDLVIEGIRQ</sequence>
<reference evidence="3 4" key="1">
    <citation type="journal article" date="2005" name="Int. J. Syst. Evol. Microbiol.">
        <title>Nitrincola lacisaponensis gen. nov., sp. nov., a novel alkaliphilic bacterium isolated from an alkaline, saline lake.</title>
        <authorList>
            <person name="Dimitriu P.A."/>
            <person name="Shukla S.K."/>
            <person name="Conradt J."/>
            <person name="Marquez M.C."/>
            <person name="Ventosa A."/>
            <person name="Maglia A."/>
            <person name="Peyton B.M."/>
            <person name="Pinkart H.C."/>
            <person name="Mormile M.R."/>
        </authorList>
    </citation>
    <scope>NUCLEOTIDE SEQUENCE [LARGE SCALE GENOMIC DNA]</scope>
    <source>
        <strain evidence="3 4">4CA</strain>
    </source>
</reference>
<keyword evidence="1" id="KW-0732">Signal</keyword>
<dbReference type="SMART" id="SM00867">
    <property type="entry name" value="YceI"/>
    <property type="match status" value="1"/>
</dbReference>
<dbReference type="AlphaFoldDB" id="A0A063YA86"/>
<organism evidence="3 4">
    <name type="scientific">Nitrincola lacisaponensis</name>
    <dbReference type="NCBI Taxonomy" id="267850"/>
    <lineage>
        <taxon>Bacteria</taxon>
        <taxon>Pseudomonadati</taxon>
        <taxon>Pseudomonadota</taxon>
        <taxon>Gammaproteobacteria</taxon>
        <taxon>Oceanospirillales</taxon>
        <taxon>Oceanospirillaceae</taxon>
        <taxon>Nitrincola</taxon>
    </lineage>
</organism>
<dbReference type="InterPro" id="IPR007372">
    <property type="entry name" value="Lipid/polyisoprenoid-bd_YceI"/>
</dbReference>
<dbReference type="PANTHER" id="PTHR34406:SF1">
    <property type="entry name" value="PROTEIN YCEI"/>
    <property type="match status" value="1"/>
</dbReference>
<dbReference type="PANTHER" id="PTHR34406">
    <property type="entry name" value="PROTEIN YCEI"/>
    <property type="match status" value="1"/>
</dbReference>
<dbReference type="InterPro" id="IPR036761">
    <property type="entry name" value="TTHA0802/YceI-like_sf"/>
</dbReference>
<dbReference type="NCBIfam" id="NF002994">
    <property type="entry name" value="PRK03757.1"/>
    <property type="match status" value="1"/>
</dbReference>
<dbReference type="SUPFAM" id="SSF101874">
    <property type="entry name" value="YceI-like"/>
    <property type="match status" value="1"/>
</dbReference>
<feature type="chain" id="PRO_5001623551" description="Lipid/polyisoprenoid-binding YceI-like domain-containing protein" evidence="1">
    <location>
        <begin position="23"/>
        <end position="191"/>
    </location>
</feature>
<evidence type="ECO:0000259" key="2">
    <source>
        <dbReference type="SMART" id="SM00867"/>
    </source>
</evidence>
<dbReference type="Pfam" id="PF04264">
    <property type="entry name" value="YceI"/>
    <property type="match status" value="1"/>
</dbReference>
<dbReference type="EMBL" id="JMSZ01000007">
    <property type="protein sequence ID" value="KDE41242.1"/>
    <property type="molecule type" value="Genomic_DNA"/>
</dbReference>
<dbReference type="OrthoDB" id="9811006at2"/>
<feature type="signal peptide" evidence="1">
    <location>
        <begin position="1"/>
        <end position="22"/>
    </location>
</feature>